<dbReference type="EMBL" id="CP029543">
    <property type="protein sequence ID" value="AWV48744.1"/>
    <property type="molecule type" value="Genomic_DNA"/>
</dbReference>
<evidence type="ECO:0000313" key="3">
    <source>
        <dbReference type="Proteomes" id="UP000249682"/>
    </source>
</evidence>
<protein>
    <submittedName>
        <fullName evidence="2">Uncharacterized protein</fullName>
    </submittedName>
</protein>
<reference evidence="2 3" key="1">
    <citation type="submission" date="2018-05" db="EMBL/GenBank/DDBJ databases">
        <title>Evolution of small genomes with special reference to Mycobacterium leprae.</title>
        <authorList>
            <person name="Mohanty P.S."/>
            <person name="Bansal A.K."/>
            <person name="Gupta U.D."/>
            <person name="Naaz F."/>
            <person name="Dwivedi V.D."/>
            <person name="Singh H."/>
            <person name="Gupta G."/>
            <person name="Sharma S."/>
            <person name="Arora M."/>
        </authorList>
    </citation>
    <scope>NUCLEOTIDE SEQUENCE [LARGE SCALE GENOMIC DNA]</scope>
    <source>
        <strain evidence="2 3">MRHRU-235-G</strain>
    </source>
</reference>
<gene>
    <name evidence="2" type="ORF">DIJ64_13810</name>
</gene>
<name>A0AAD0P8U5_MYCLR</name>
<accession>A0AAD0P8U5</accession>
<organism evidence="2 3">
    <name type="scientific">Mycobacterium leprae</name>
    <dbReference type="NCBI Taxonomy" id="1769"/>
    <lineage>
        <taxon>Bacteria</taxon>
        <taxon>Bacillati</taxon>
        <taxon>Actinomycetota</taxon>
        <taxon>Actinomycetes</taxon>
        <taxon>Mycobacteriales</taxon>
        <taxon>Mycobacteriaceae</taxon>
        <taxon>Mycobacterium</taxon>
    </lineage>
</organism>
<evidence type="ECO:0000256" key="1">
    <source>
        <dbReference type="SAM" id="MobiDB-lite"/>
    </source>
</evidence>
<proteinExistence type="predicted"/>
<dbReference type="Proteomes" id="UP000249682">
    <property type="component" value="Chromosome"/>
</dbReference>
<evidence type="ECO:0000313" key="2">
    <source>
        <dbReference type="EMBL" id="AWV48744.1"/>
    </source>
</evidence>
<feature type="region of interest" description="Disordered" evidence="1">
    <location>
        <begin position="116"/>
        <end position="148"/>
    </location>
</feature>
<sequence>MSGRYRISTDCYPTQHYQGVKSGRYAALLDIAQDHALHALHNSGPLEASLLFKSDTALRKFRTGNAGRFLIDLDFTVPDDEMTLANLQTRNGTKIDGFTFAILNFDGVFRPLEHARRGAHPATVSAHDLPRRGRRRPWNQTREPEGCP</sequence>
<dbReference type="AlphaFoldDB" id="A0AAD0P8U5"/>